<protein>
    <submittedName>
        <fullName evidence="1">Uncharacterized protein</fullName>
    </submittedName>
</protein>
<gene>
    <name evidence="1" type="ORF">UFOVP525_19</name>
</gene>
<name>A0A6J5MUG2_9CAUD</name>
<organism evidence="1">
    <name type="scientific">uncultured Caudovirales phage</name>
    <dbReference type="NCBI Taxonomy" id="2100421"/>
    <lineage>
        <taxon>Viruses</taxon>
        <taxon>Duplodnaviria</taxon>
        <taxon>Heunggongvirae</taxon>
        <taxon>Uroviricota</taxon>
        <taxon>Caudoviricetes</taxon>
        <taxon>Peduoviridae</taxon>
        <taxon>Maltschvirus</taxon>
        <taxon>Maltschvirus maltsch</taxon>
    </lineage>
</organism>
<proteinExistence type="predicted"/>
<evidence type="ECO:0000313" key="1">
    <source>
        <dbReference type="EMBL" id="CAB4148716.1"/>
    </source>
</evidence>
<accession>A0A6J5MUG2</accession>
<sequence length="955" mass="103202">MSIIGGGCCCGGGICSHAIDRIMSKNGLISDCHVGIQPSIGEVLGVSMQSSNFYFEYDCGAAFKTTTGTKRPTINWPYSLDVNVNTHDQKPCRWLWFTKNRCLEYDPYFPGANACCCSSYTESVGLFPSANFGTDQLCKEPDRGGACTGGEWVDDGDPCMNPANPATHLVGHFDKDFSGATPWNFNTNYPTATYDETYAAYSSVDCSAVAFNNSNLGLSTYQKRVAKIRSPDVWEILNFNDQYAIKIMNLKAGGTTYTAPAYINASNVVGTASKYLTDPSTANASGGHGLFRYFYAFAQVEFAYKIGAMPMTTQTCANSQVWGEAMPAAFMAISDAAPIFSFQTDGLICTGAGGDGATDLTKALAEIDTDYEAEYGKQQLADSGAIFADPTATALWEAQVDAVDAALLSVTMRDNLACKDWRQEVFDDLNLVADWATLYNKGWDDPTTALTAFPTVGDLKLMGPVRVRGDWYDMRALDGSGNATTARPPSLARASTVQTGIDSAEYFDATYNDYTLQVDSSIYNMATSPYGFMPLYIAGNFSVGVTYKIEVVGTTNFIAIGASANTVGVTFTATGVGSGTGAATEQVVNEQVRDAFLRLTQSVYFRAKINGWDFCGNANVATARYAWLWNRSDGSVSEYDGVVESLGSGTTDAQPFWCTNGQPQVVTIVEPGGPCIQVDCDATNGTPPGLGSVVAYKGTANILVSRFVQQHQHNGVASGPSQDPPTGGSVDTLGCCKIVEYTGGNNPECPYGESNICFARFIGRPYYWNTDEAPYKMSSTNAHPIDTNPICCEFPTVQQRFCDQCEPTFEGIIPECDWPFVAVPACDSDMYQSQIGCGNWPSYVGPDACELVDPDYKYHASAALGLQVNNPWTGEENTNICQSSWPATSGTHIFPLGHTSGERTVGFFFPEYAYLQSTNCCSVDVRYDEQIGSVWRARAWIEYPAITITPDSTTC</sequence>
<dbReference type="EMBL" id="LR796507">
    <property type="protein sequence ID" value="CAB4148716.1"/>
    <property type="molecule type" value="Genomic_DNA"/>
</dbReference>
<reference evidence="1" key="1">
    <citation type="submission" date="2020-04" db="EMBL/GenBank/DDBJ databases">
        <authorList>
            <person name="Chiriac C."/>
            <person name="Salcher M."/>
            <person name="Ghai R."/>
            <person name="Kavagutti S V."/>
        </authorList>
    </citation>
    <scope>NUCLEOTIDE SEQUENCE</scope>
</reference>